<evidence type="ECO:0000256" key="3">
    <source>
        <dbReference type="ARBA" id="ARBA00023098"/>
    </source>
</evidence>
<organism evidence="6 7">
    <name type="scientific">Roseofilum halophilum BLCC-M91</name>
    <dbReference type="NCBI Taxonomy" id="3022259"/>
    <lineage>
        <taxon>Bacteria</taxon>
        <taxon>Bacillati</taxon>
        <taxon>Cyanobacteriota</taxon>
        <taxon>Cyanophyceae</taxon>
        <taxon>Desertifilales</taxon>
        <taxon>Desertifilaceae</taxon>
        <taxon>Roseofilum</taxon>
        <taxon>Roseofilum halophilum</taxon>
    </lineage>
</organism>
<evidence type="ECO:0000256" key="2">
    <source>
        <dbReference type="ARBA" id="ARBA00022963"/>
    </source>
</evidence>
<evidence type="ECO:0000259" key="5">
    <source>
        <dbReference type="Pfam" id="PF07176"/>
    </source>
</evidence>
<evidence type="ECO:0000313" key="7">
    <source>
        <dbReference type="Proteomes" id="UP001231370"/>
    </source>
</evidence>
<keyword evidence="4" id="KW-0812">Transmembrane</keyword>
<dbReference type="Proteomes" id="UP001231370">
    <property type="component" value="Unassembled WGS sequence"/>
</dbReference>
<dbReference type="InterPro" id="IPR010802">
    <property type="entry name" value="DUF1400"/>
</dbReference>
<evidence type="ECO:0000256" key="4">
    <source>
        <dbReference type="SAM" id="Phobius"/>
    </source>
</evidence>
<name>A0ABT7BF73_9CYAN</name>
<dbReference type="PANTHER" id="PTHR10272">
    <property type="entry name" value="PLATELET-ACTIVATING FACTOR ACETYLHYDROLASE"/>
    <property type="match status" value="1"/>
</dbReference>
<keyword evidence="1 6" id="KW-0378">Hydrolase</keyword>
<gene>
    <name evidence="6" type="ORF">PJF56_03005</name>
</gene>
<accession>A0ABT7BF73</accession>
<protein>
    <submittedName>
        <fullName evidence="6">Alpha/beta hydrolase</fullName>
    </submittedName>
</protein>
<feature type="transmembrane region" description="Helical" evidence="4">
    <location>
        <begin position="21"/>
        <end position="40"/>
    </location>
</feature>
<evidence type="ECO:0000256" key="1">
    <source>
        <dbReference type="ARBA" id="ARBA00022801"/>
    </source>
</evidence>
<dbReference type="Pfam" id="PF03403">
    <property type="entry name" value="PAF-AH_p_II"/>
    <property type="match status" value="1"/>
</dbReference>
<evidence type="ECO:0000313" key="6">
    <source>
        <dbReference type="EMBL" id="MDJ1177826.1"/>
    </source>
</evidence>
<sequence length="572" mass="63907">MKIRSGPRIWRSLQSLGITQSITAFILGASTAIFTALPSYSAEQIVLNYGLLEFYLSVGDLEAFAEEGTVSDQLGFYLKFLTPQGQENFRKVLTAPLEAQAALEEGLPGDVEVGPVAISKFFSSPMGRGIITDLGKIIQTDSRFNGGLSIRSALVLSAADPEGMTLLNFLKRFPTRQLRVNSNQIFSLRNFLEDLIKTTDKVVAEIERKAEAEIQSEPDIDYEQLPDIREPGERGFTTKQIELVDRERDRRFYVDLYIPEHQKNEKLPILIISHGLASHPEHFTRGGSILASHGFFVAIPQHPGSDLQHLQALLTGREFEVFERLEFINRPLDIQFLIDELERRNASEFGDRLNLEAIGVGGHSFGGYTALALAGATIDFTILEQQCQQILGSADIALRLQCRALSLNPEEYQQHTLHDLRVKAIYVLNPVSRLFGRSGMEKIDIPVLISGGDSDPVTPLISEQVQPFTWLTTPHKYLCLLYGSSHTEQLTKLTMSLVPQVGELVEPDPQIVGTYIRALAVAFFNVHLLNKDSYQPYLTAAYSHSITVFPYTLNLIHSFTPEDLELIISQPH</sequence>
<dbReference type="Pfam" id="PF07176">
    <property type="entry name" value="DUF1400"/>
    <property type="match status" value="1"/>
</dbReference>
<dbReference type="SUPFAM" id="SSF53474">
    <property type="entry name" value="alpha/beta-Hydrolases"/>
    <property type="match status" value="1"/>
</dbReference>
<feature type="domain" description="DUF1400" evidence="5">
    <location>
        <begin position="41"/>
        <end position="181"/>
    </location>
</feature>
<keyword evidence="4" id="KW-1133">Transmembrane helix</keyword>
<reference evidence="6 7" key="1">
    <citation type="submission" date="2023-01" db="EMBL/GenBank/DDBJ databases">
        <title>Novel diversity within Roseofilum (Cyanobacteria; Desertifilaceae) from marine benthic mats with descriptions of four novel species.</title>
        <authorList>
            <person name="Wang Y."/>
            <person name="Berthold D.E."/>
            <person name="Hu J."/>
            <person name="Lefler F.W."/>
            <person name="Laughinghouse H.D. IV."/>
        </authorList>
    </citation>
    <scope>NUCLEOTIDE SEQUENCE [LARGE SCALE GENOMIC DNA]</scope>
    <source>
        <strain evidence="6 7">BLCC-M91</strain>
    </source>
</reference>
<keyword evidence="7" id="KW-1185">Reference proteome</keyword>
<keyword evidence="4" id="KW-0472">Membrane</keyword>
<dbReference type="RefSeq" id="WP_283761154.1">
    <property type="nucleotide sequence ID" value="NZ_JAQPOK010000021.1"/>
</dbReference>
<dbReference type="EMBL" id="JAQPOK010000021">
    <property type="protein sequence ID" value="MDJ1177826.1"/>
    <property type="molecule type" value="Genomic_DNA"/>
</dbReference>
<keyword evidence="3" id="KW-0443">Lipid metabolism</keyword>
<keyword evidence="2" id="KW-0442">Lipid degradation</keyword>
<dbReference type="Gene3D" id="3.40.50.1820">
    <property type="entry name" value="alpha/beta hydrolase"/>
    <property type="match status" value="1"/>
</dbReference>
<dbReference type="PANTHER" id="PTHR10272:SF13">
    <property type="entry name" value="POLY(ETHYLENE TEREPHTHALATE) HYDROLASE"/>
    <property type="match status" value="1"/>
</dbReference>
<proteinExistence type="predicted"/>
<dbReference type="InterPro" id="IPR029058">
    <property type="entry name" value="AB_hydrolase_fold"/>
</dbReference>
<comment type="caution">
    <text evidence="6">The sequence shown here is derived from an EMBL/GenBank/DDBJ whole genome shotgun (WGS) entry which is preliminary data.</text>
</comment>
<dbReference type="GO" id="GO:0016787">
    <property type="term" value="F:hydrolase activity"/>
    <property type="evidence" value="ECO:0007669"/>
    <property type="project" value="UniProtKB-KW"/>
</dbReference>